<dbReference type="InterPro" id="IPR036165">
    <property type="entry name" value="YefM-like_sf"/>
</dbReference>
<reference evidence="3" key="4">
    <citation type="submission" date="2011-06" db="EMBL/GenBank/DDBJ databases">
        <authorList>
            <person name="Vereecke D.M."/>
        </authorList>
    </citation>
    <scope>NUCLEOTIDE SEQUENCE</scope>
    <source>
        <strain evidence="3">D188</strain>
        <plasmid evidence="3">pFiD188</plasmid>
    </source>
</reference>
<dbReference type="PANTHER" id="PTHR33713">
    <property type="entry name" value="ANTITOXIN YAFN-RELATED"/>
    <property type="match status" value="1"/>
</dbReference>
<dbReference type="KEGG" id="rfa:A3L23_04902"/>
<dbReference type="AlphaFoldDB" id="G8JYQ6"/>
<geneLocation type="plasmid" evidence="3">
    <name>pFiD188</name>
</geneLocation>
<comment type="similarity">
    <text evidence="1 2">Belongs to the phD/YefM antitoxin family.</text>
</comment>
<reference evidence="3" key="2">
    <citation type="journal article" date="2010" name="Mol. Plant Microbe Interact.">
        <title>Rhodococcus fascians impacts plant development through the dynamic fas-mediated production of a cytokinin mix.</title>
        <authorList>
            <person name="Pertry I."/>
            <person name="Vaclavikova K."/>
            <person name="Gemrotova M."/>
            <person name="Spichal L."/>
            <person name="Galuszka P."/>
            <person name="Depuydt S."/>
            <person name="Temmerman W."/>
            <person name="Stes E."/>
            <person name="De Keyser A."/>
            <person name="Riefler M."/>
            <person name="Biondi S."/>
            <person name="Novak O."/>
            <person name="Schmulling T."/>
            <person name="Strnad M."/>
            <person name="Tarkowski P."/>
            <person name="Holsters M."/>
            <person name="Vereecke D."/>
        </authorList>
    </citation>
    <scope>NUCLEOTIDE SEQUENCE</scope>
    <source>
        <strain evidence="3">D188</strain>
        <plasmid evidence="3">pFiD188</plasmid>
    </source>
</reference>
<dbReference type="SUPFAM" id="SSF143120">
    <property type="entry name" value="YefM-like"/>
    <property type="match status" value="1"/>
</dbReference>
<reference evidence="3" key="3">
    <citation type="journal article" date="2011" name="Annu. Rev. Phytopathol.">
        <title>A successful bacterial coup d'etat: how Rhodococcus fascians redirects plant development.</title>
        <authorList>
            <person name="Stes E."/>
            <person name="Vandeputte O.M."/>
            <person name="El Jaziri M."/>
            <person name="Holsters M."/>
            <person name="Vereecke D."/>
        </authorList>
    </citation>
    <scope>NUCLEOTIDE SEQUENCE</scope>
    <source>
        <strain evidence="3">D188</strain>
        <plasmid evidence="3">pFiD188</plasmid>
    </source>
</reference>
<dbReference type="EMBL" id="JN093097">
    <property type="protein sequence ID" value="AET25177.1"/>
    <property type="molecule type" value="Genomic_DNA"/>
</dbReference>
<dbReference type="RefSeq" id="WP_015586095.1">
    <property type="nucleotide sequence ID" value="NC_021080.1"/>
</dbReference>
<evidence type="ECO:0000256" key="1">
    <source>
        <dbReference type="ARBA" id="ARBA00009981"/>
    </source>
</evidence>
<keyword evidence="3" id="KW-0614">Plasmid</keyword>
<accession>G8JYQ6</accession>
<comment type="function">
    <text evidence="2">Antitoxin component of a type II toxin-antitoxin (TA) system.</text>
</comment>
<evidence type="ECO:0000313" key="3">
    <source>
        <dbReference type="EMBL" id="AET25177.1"/>
    </source>
</evidence>
<dbReference type="InterPro" id="IPR051405">
    <property type="entry name" value="phD/YefM_antitoxin"/>
</dbReference>
<sequence>MYMTTLPVADARARLSKIVDDAEQTHARYEITRNGHRAAVLLAADDFDALQETIAVLSDQELLTSHLRGVAELPEGDSLDAKELAEVMRVAGRSTRA</sequence>
<name>G8JYQ6_RHOFA</name>
<reference evidence="3" key="1">
    <citation type="journal article" date="2009" name="Proc. Natl. Acad. Sci. U.S.A.">
        <title>Identification of Rhodococcus fascians cytokinins and their modus operandi to reshape the plant.</title>
        <authorList>
            <person name="Pertry I."/>
            <person name="Vaclavikova K."/>
            <person name="Depuydt S."/>
            <person name="Galuszka P."/>
            <person name="Spichal L."/>
            <person name="Temmerman W."/>
            <person name="Stes E."/>
            <person name="Schmulling T."/>
            <person name="Kakimoto T."/>
            <person name="Van Montagu M.C."/>
            <person name="Strnad M."/>
            <person name="Holsters M."/>
            <person name="Tarkowski P."/>
            <person name="Vereecke D."/>
        </authorList>
    </citation>
    <scope>NUCLEOTIDE SEQUENCE</scope>
    <source>
        <strain evidence="3">D188</strain>
        <plasmid evidence="3">pFiD188</plasmid>
    </source>
</reference>
<dbReference type="PANTHER" id="PTHR33713:SF10">
    <property type="entry name" value="ANTITOXIN YAFN"/>
    <property type="match status" value="1"/>
</dbReference>
<evidence type="ECO:0000256" key="2">
    <source>
        <dbReference type="RuleBase" id="RU362080"/>
    </source>
</evidence>
<proteinExistence type="inferred from homology"/>
<dbReference type="NCBIfam" id="TIGR01552">
    <property type="entry name" value="phd_fam"/>
    <property type="match status" value="1"/>
</dbReference>
<protein>
    <recommendedName>
        <fullName evidence="2">Antitoxin</fullName>
    </recommendedName>
</protein>
<dbReference type="InterPro" id="IPR006442">
    <property type="entry name" value="Antitoxin_Phd/YefM"/>
</dbReference>
<dbReference type="Pfam" id="PF02604">
    <property type="entry name" value="PhdYeFM_antitox"/>
    <property type="match status" value="1"/>
</dbReference>
<dbReference type="Gene3D" id="3.40.1620.10">
    <property type="entry name" value="YefM-like domain"/>
    <property type="match status" value="1"/>
</dbReference>
<gene>
    <name evidence="3" type="ORF">pFi_041</name>
</gene>
<organism evidence="3">
    <name type="scientific">Rhodococcoides fascians D188</name>
    <dbReference type="NCBI Taxonomy" id="1051973"/>
    <lineage>
        <taxon>Bacteria</taxon>
        <taxon>Bacillati</taxon>
        <taxon>Actinomycetota</taxon>
        <taxon>Actinomycetes</taxon>
        <taxon>Mycobacteriales</taxon>
        <taxon>Nocardiaceae</taxon>
        <taxon>Rhodococcoides</taxon>
    </lineage>
</organism>
<dbReference type="PATRIC" id="fig|1051973.4.peg.4945"/>
<reference evidence="3" key="5">
    <citation type="journal article" date="2012" name="Mol. Plant Microbe Interact.">
        <title>pFiD188, the linear virulence plasmid of Rhodococcus fascians D188.</title>
        <authorList>
            <person name="Francis I."/>
            <person name="De Keyser A."/>
            <person name="De Backer P."/>
            <person name="Simon-Mateo C."/>
            <person name="Kalkus J."/>
            <person name="Pertry I."/>
            <person name="Ardiles-Diaz W."/>
            <person name="De Rycke R."/>
            <person name="Vandeputte O.M."/>
            <person name="El Jaziri M."/>
            <person name="Holsters M."/>
            <person name="Vereecke D."/>
        </authorList>
    </citation>
    <scope>NUCLEOTIDE SEQUENCE</scope>
    <source>
        <strain evidence="3">D188</strain>
        <plasmid evidence="3">pFiD188</plasmid>
    </source>
</reference>